<dbReference type="KEGG" id="mmi:MMAR_3940"/>
<reference evidence="2 3" key="1">
    <citation type="journal article" date="2008" name="Genome Res.">
        <title>Insights from the complete genome sequence of Mycobacterium marinum on the evolution of Mycobacterium tuberculosis.</title>
        <authorList>
            <person name="Stinear T.P."/>
            <person name="Seemann T."/>
            <person name="Harrison P.F."/>
            <person name="Jenkin G.A."/>
            <person name="Davies J.K."/>
            <person name="Johnson P.D."/>
            <person name="Abdellah Z."/>
            <person name="Arrowsmith C."/>
            <person name="Chillingworth T."/>
            <person name="Churcher C."/>
            <person name="Clarke K."/>
            <person name="Cronin A."/>
            <person name="Davis P."/>
            <person name="Goodhead I."/>
            <person name="Holroyd N."/>
            <person name="Jagels K."/>
            <person name="Lord A."/>
            <person name="Moule S."/>
            <person name="Mungall K."/>
            <person name="Norbertczak H."/>
            <person name="Quail M.A."/>
            <person name="Rabbinowitsch E."/>
            <person name="Walker D."/>
            <person name="White B."/>
            <person name="Whitehead S."/>
            <person name="Small P.L."/>
            <person name="Brosch R."/>
            <person name="Ramakrishnan L."/>
            <person name="Fischbach M.A."/>
            <person name="Parkhill J."/>
            <person name="Cole S.T."/>
        </authorList>
    </citation>
    <scope>NUCLEOTIDE SEQUENCE [LARGE SCALE GENOMIC DNA]</scope>
    <source>
        <strain evidence="3">ATCC BAA-535 / M</strain>
    </source>
</reference>
<proteinExistence type="predicted"/>
<protein>
    <submittedName>
        <fullName evidence="2">Uncharacterized protein</fullName>
    </submittedName>
</protein>
<dbReference type="EMBL" id="CP000854">
    <property type="protein sequence ID" value="ACC42348.1"/>
    <property type="molecule type" value="Genomic_DNA"/>
</dbReference>
<dbReference type="HOGENOM" id="CLU_1413804_0_0_11"/>
<keyword evidence="3" id="KW-1185">Reference proteome</keyword>
<evidence type="ECO:0000313" key="3">
    <source>
        <dbReference type="Proteomes" id="UP000001190"/>
    </source>
</evidence>
<accession>B2HPJ6</accession>
<feature type="region of interest" description="Disordered" evidence="1">
    <location>
        <begin position="139"/>
        <end position="192"/>
    </location>
</feature>
<sequence length="192" mass="20189">MTEQTFSLAEARVREIVREERAAENTAQARRHAAWRAEQCAQAKATIERLQAELEELGHASGEAIQVDARAPGQDLESALKRDHPVSQSGAKTQHRFFEMLQACVTLAAFGDSSGQIAQRGDSEAAGAHEFGDLVQHGTEHVPGVVGGGVHDASPSLDGDAPSVGDGPAHGGDRSRRAGPPASLDGKAVRTT</sequence>
<evidence type="ECO:0000313" key="2">
    <source>
        <dbReference type="EMBL" id="ACC42348.1"/>
    </source>
</evidence>
<dbReference type="STRING" id="216594.MMAR_3940"/>
<gene>
    <name evidence="2" type="ordered locus">MMAR_3940</name>
</gene>
<evidence type="ECO:0000256" key="1">
    <source>
        <dbReference type="SAM" id="MobiDB-lite"/>
    </source>
</evidence>
<name>B2HPJ6_MYCMM</name>
<organism evidence="2 3">
    <name type="scientific">Mycobacterium marinum (strain ATCC BAA-535 / M)</name>
    <dbReference type="NCBI Taxonomy" id="216594"/>
    <lineage>
        <taxon>Bacteria</taxon>
        <taxon>Bacillati</taxon>
        <taxon>Actinomycetota</taxon>
        <taxon>Actinomycetes</taxon>
        <taxon>Mycobacteriales</taxon>
        <taxon>Mycobacteriaceae</taxon>
        <taxon>Mycobacterium</taxon>
        <taxon>Mycobacterium ulcerans group</taxon>
    </lineage>
</organism>
<dbReference type="AlphaFoldDB" id="B2HPJ6"/>
<dbReference type="Proteomes" id="UP000001190">
    <property type="component" value="Chromosome"/>
</dbReference>